<evidence type="ECO:0000313" key="1">
    <source>
        <dbReference type="EMBL" id="CAH1980112.1"/>
    </source>
</evidence>
<dbReference type="Proteomes" id="UP001152888">
    <property type="component" value="Unassembled WGS sequence"/>
</dbReference>
<name>A0A9P0KR77_ACAOB</name>
<evidence type="ECO:0000313" key="2">
    <source>
        <dbReference type="Proteomes" id="UP001152888"/>
    </source>
</evidence>
<reference evidence="1" key="1">
    <citation type="submission" date="2022-03" db="EMBL/GenBank/DDBJ databases">
        <authorList>
            <person name="Sayadi A."/>
        </authorList>
    </citation>
    <scope>NUCLEOTIDE SEQUENCE</scope>
</reference>
<accession>A0A9P0KR77</accession>
<gene>
    <name evidence="1" type="ORF">ACAOBT_LOCUS13810</name>
</gene>
<dbReference type="OrthoDB" id="6778804at2759"/>
<organism evidence="1 2">
    <name type="scientific">Acanthoscelides obtectus</name>
    <name type="common">Bean weevil</name>
    <name type="synonym">Bruchus obtectus</name>
    <dbReference type="NCBI Taxonomy" id="200917"/>
    <lineage>
        <taxon>Eukaryota</taxon>
        <taxon>Metazoa</taxon>
        <taxon>Ecdysozoa</taxon>
        <taxon>Arthropoda</taxon>
        <taxon>Hexapoda</taxon>
        <taxon>Insecta</taxon>
        <taxon>Pterygota</taxon>
        <taxon>Neoptera</taxon>
        <taxon>Endopterygota</taxon>
        <taxon>Coleoptera</taxon>
        <taxon>Polyphaga</taxon>
        <taxon>Cucujiformia</taxon>
        <taxon>Chrysomeloidea</taxon>
        <taxon>Chrysomelidae</taxon>
        <taxon>Bruchinae</taxon>
        <taxon>Bruchini</taxon>
        <taxon>Acanthoscelides</taxon>
    </lineage>
</organism>
<comment type="caution">
    <text evidence="1">The sequence shown here is derived from an EMBL/GenBank/DDBJ whole genome shotgun (WGS) entry which is preliminary data.</text>
</comment>
<sequence>MKGLVPQRKKIKYNQVFKNSWTEEEQFKKWIKQGKDEYFAMCRVCNKDISIKSTGRLALVRHQDSAMHIKLCRSQKKQGTLTDMVVFKGGPNQETGYPRFIQIYKYCV</sequence>
<dbReference type="AlphaFoldDB" id="A0A9P0KR77"/>
<keyword evidence="2" id="KW-1185">Reference proteome</keyword>
<proteinExistence type="predicted"/>
<dbReference type="EMBL" id="CAKOFQ010006889">
    <property type="protein sequence ID" value="CAH1980112.1"/>
    <property type="molecule type" value="Genomic_DNA"/>
</dbReference>
<protein>
    <submittedName>
        <fullName evidence="1">Uncharacterized protein</fullName>
    </submittedName>
</protein>